<proteinExistence type="predicted"/>
<organism evidence="2 3">
    <name type="scientific">Bacteroides caccae</name>
    <dbReference type="NCBI Taxonomy" id="47678"/>
    <lineage>
        <taxon>Bacteria</taxon>
        <taxon>Pseudomonadati</taxon>
        <taxon>Bacteroidota</taxon>
        <taxon>Bacteroidia</taxon>
        <taxon>Bacteroidales</taxon>
        <taxon>Bacteroidaceae</taxon>
        <taxon>Bacteroides</taxon>
    </lineage>
</organism>
<evidence type="ECO:0000313" key="3">
    <source>
        <dbReference type="Proteomes" id="UP001060260"/>
    </source>
</evidence>
<accession>A0AA94Y719</accession>
<keyword evidence="1" id="KW-0812">Transmembrane</keyword>
<keyword evidence="1" id="KW-0472">Membrane</keyword>
<dbReference type="AlphaFoldDB" id="A0AA94Y719"/>
<reference evidence="2" key="1">
    <citation type="submission" date="2022-08" db="EMBL/GenBank/DDBJ databases">
        <title>Genome Sequencing of Bacteroides fragilis Group Isolates with Nanopore Technology.</title>
        <authorList>
            <person name="Tisza M.J."/>
            <person name="Smith D."/>
            <person name="Dekker J.P."/>
        </authorList>
    </citation>
    <scope>NUCLEOTIDE SEQUENCE</scope>
    <source>
        <strain evidence="2">BFG-474</strain>
    </source>
</reference>
<dbReference type="Proteomes" id="UP001060260">
    <property type="component" value="Chromosome"/>
</dbReference>
<gene>
    <name evidence="2" type="ORF">NXW23_00635</name>
</gene>
<name>A0AA94Y719_9BACE</name>
<feature type="transmembrane region" description="Helical" evidence="1">
    <location>
        <begin position="12"/>
        <end position="30"/>
    </location>
</feature>
<keyword evidence="1" id="KW-1133">Transmembrane helix</keyword>
<evidence type="ECO:0000313" key="2">
    <source>
        <dbReference type="EMBL" id="UVQ96950.1"/>
    </source>
</evidence>
<protein>
    <submittedName>
        <fullName evidence="2">Uncharacterized protein</fullName>
    </submittedName>
</protein>
<evidence type="ECO:0000256" key="1">
    <source>
        <dbReference type="SAM" id="Phobius"/>
    </source>
</evidence>
<sequence>MCMVWGKKAGKWVLYPIIGILICSVWKVSIKYATSPIQIYTTINPNVEGESAQEMYAFLRMNTAQDDWVACGESRSIYLYTNRLSCNISGEISNLLANVNWYVEFLYRGSYLQYPHGVIRLNQNRFQQVFCNQDFAIYKILTP</sequence>
<dbReference type="EMBL" id="CP103166">
    <property type="protein sequence ID" value="UVQ96950.1"/>
    <property type="molecule type" value="Genomic_DNA"/>
</dbReference>